<proteinExistence type="predicted"/>
<feature type="chain" id="PRO_5012040088" description="Carboxypeptidase regulatory-like domain-containing protein" evidence="1">
    <location>
        <begin position="29"/>
        <end position="145"/>
    </location>
</feature>
<sequence>MNPRHTPSRLAAALAAGCLALAAGSAGAQTAGVLPPVQQQGQVQYLTGGFGYDESEAIKAASSQYPLALTFASSQGGAYLADVRVKITDAQGATVLDTTANGPYLLVKLPAGRYHVSASFKDDEKTRQISVPQSGTARATFTWNA</sequence>
<protein>
    <recommendedName>
        <fullName evidence="4">Carboxypeptidase regulatory-like domain-containing protein</fullName>
    </recommendedName>
</protein>
<evidence type="ECO:0000313" key="2">
    <source>
        <dbReference type="EMBL" id="OZI22674.1"/>
    </source>
</evidence>
<dbReference type="InterPro" id="IPR008969">
    <property type="entry name" value="CarboxyPept-like_regulatory"/>
</dbReference>
<dbReference type="Proteomes" id="UP000216947">
    <property type="component" value="Unassembled WGS sequence"/>
</dbReference>
<dbReference type="OrthoDB" id="8926484at2"/>
<dbReference type="AlphaFoldDB" id="A0A261RCE0"/>
<evidence type="ECO:0000256" key="1">
    <source>
        <dbReference type="SAM" id="SignalP"/>
    </source>
</evidence>
<reference evidence="3" key="1">
    <citation type="submission" date="2017-05" db="EMBL/GenBank/DDBJ databases">
        <title>Complete and WGS of Bordetella genogroups.</title>
        <authorList>
            <person name="Spilker T."/>
            <person name="Lipuma J."/>
        </authorList>
    </citation>
    <scope>NUCLEOTIDE SEQUENCE [LARGE SCALE GENOMIC DNA]</scope>
    <source>
        <strain evidence="3">AU18089</strain>
    </source>
</reference>
<dbReference type="SUPFAM" id="SSF49464">
    <property type="entry name" value="Carboxypeptidase regulatory domain-like"/>
    <property type="match status" value="1"/>
</dbReference>
<gene>
    <name evidence="2" type="ORF">CAL19_09160</name>
</gene>
<accession>A0A261RCE0</accession>
<evidence type="ECO:0000313" key="3">
    <source>
        <dbReference type="Proteomes" id="UP000216947"/>
    </source>
</evidence>
<comment type="caution">
    <text evidence="2">The sequence shown here is derived from an EMBL/GenBank/DDBJ whole genome shotgun (WGS) entry which is preliminary data.</text>
</comment>
<dbReference type="EMBL" id="NEVK01000004">
    <property type="protein sequence ID" value="OZI22674.1"/>
    <property type="molecule type" value="Genomic_DNA"/>
</dbReference>
<organism evidence="2 3">
    <name type="scientific">Bordetella genomosp. 7</name>
    <dbReference type="NCBI Taxonomy" id="1416805"/>
    <lineage>
        <taxon>Bacteria</taxon>
        <taxon>Pseudomonadati</taxon>
        <taxon>Pseudomonadota</taxon>
        <taxon>Betaproteobacteria</taxon>
        <taxon>Burkholderiales</taxon>
        <taxon>Alcaligenaceae</taxon>
        <taxon>Bordetella</taxon>
    </lineage>
</organism>
<keyword evidence="1" id="KW-0732">Signal</keyword>
<dbReference type="RefSeq" id="WP_094796616.1">
    <property type="nucleotide sequence ID" value="NZ_NEVI01000014.1"/>
</dbReference>
<dbReference type="Gene3D" id="2.60.40.1120">
    <property type="entry name" value="Carboxypeptidase-like, regulatory domain"/>
    <property type="match status" value="1"/>
</dbReference>
<feature type="signal peptide" evidence="1">
    <location>
        <begin position="1"/>
        <end position="28"/>
    </location>
</feature>
<name>A0A261RCE0_9BORD</name>
<keyword evidence="3" id="KW-1185">Reference proteome</keyword>
<evidence type="ECO:0008006" key="4">
    <source>
        <dbReference type="Google" id="ProtNLM"/>
    </source>
</evidence>